<comment type="similarity">
    <text evidence="2">Belongs to the ABC transporter superfamily.</text>
</comment>
<evidence type="ECO:0000256" key="3">
    <source>
        <dbReference type="ARBA" id="ARBA00022448"/>
    </source>
</evidence>
<keyword evidence="7" id="KW-0472">Membrane</keyword>
<dbReference type="InterPro" id="IPR050388">
    <property type="entry name" value="ABC_Ni/Peptide_Import"/>
</dbReference>
<comment type="caution">
    <text evidence="9">The sequence shown here is derived from an EMBL/GenBank/DDBJ whole genome shotgun (WGS) entry which is preliminary data.</text>
</comment>
<dbReference type="InterPro" id="IPR003439">
    <property type="entry name" value="ABC_transporter-like_ATP-bd"/>
</dbReference>
<evidence type="ECO:0000256" key="6">
    <source>
        <dbReference type="ARBA" id="ARBA00022967"/>
    </source>
</evidence>
<evidence type="ECO:0000259" key="8">
    <source>
        <dbReference type="Pfam" id="PF00005"/>
    </source>
</evidence>
<name>A0A401UZK2_9CELL</name>
<dbReference type="GO" id="GO:0005524">
    <property type="term" value="F:ATP binding"/>
    <property type="evidence" value="ECO:0007669"/>
    <property type="project" value="InterPro"/>
</dbReference>
<dbReference type="GO" id="GO:0016887">
    <property type="term" value="F:ATP hydrolysis activity"/>
    <property type="evidence" value="ECO:0007669"/>
    <property type="project" value="InterPro"/>
</dbReference>
<dbReference type="AlphaFoldDB" id="A0A401UZK2"/>
<reference evidence="9 10" key="1">
    <citation type="submission" date="2018-11" db="EMBL/GenBank/DDBJ databases">
        <title>Draft genome sequence of Cellulomonas takizawaensis strain TKZ-21.</title>
        <authorList>
            <person name="Yamamura H."/>
            <person name="Hayashi T."/>
            <person name="Hamada M."/>
            <person name="Serisawa Y."/>
            <person name="Matsuyama K."/>
            <person name="Nakagawa Y."/>
            <person name="Otoguro M."/>
            <person name="Yanagida F."/>
            <person name="Hayakawa M."/>
        </authorList>
    </citation>
    <scope>NUCLEOTIDE SEQUENCE [LARGE SCALE GENOMIC DNA]</scope>
    <source>
        <strain evidence="9 10">TKZ-21</strain>
    </source>
</reference>
<evidence type="ECO:0000256" key="7">
    <source>
        <dbReference type="ARBA" id="ARBA00023136"/>
    </source>
</evidence>
<dbReference type="RefSeq" id="WP_124342635.1">
    <property type="nucleotide sequence ID" value="NZ_BHYL01000121.1"/>
</dbReference>
<sequence>MSLDLAPAVTTAPVAVGDPVLAVRDLVVGLPADRRHRPDDVPLVRGVDLAVHAGQSVGLVGESGSGKTLTALAVAGLLPWGVDVLRGTVDVSGRDVLALPRVTPAPT</sequence>
<accession>A0A401UZK2</accession>
<evidence type="ECO:0000256" key="1">
    <source>
        <dbReference type="ARBA" id="ARBA00004370"/>
    </source>
</evidence>
<proteinExistence type="inferred from homology"/>
<feature type="domain" description="ABC transporter" evidence="8">
    <location>
        <begin position="45"/>
        <end position="97"/>
    </location>
</feature>
<evidence type="ECO:0000313" key="9">
    <source>
        <dbReference type="EMBL" id="GCD20117.1"/>
    </source>
</evidence>
<organism evidence="9 10">
    <name type="scientific">Cellulomonas algicola</name>
    <dbReference type="NCBI Taxonomy" id="2071633"/>
    <lineage>
        <taxon>Bacteria</taxon>
        <taxon>Bacillati</taxon>
        <taxon>Actinomycetota</taxon>
        <taxon>Actinomycetes</taxon>
        <taxon>Micrococcales</taxon>
        <taxon>Cellulomonadaceae</taxon>
        <taxon>Cellulomonas</taxon>
    </lineage>
</organism>
<dbReference type="Pfam" id="PF00005">
    <property type="entry name" value="ABC_tran"/>
    <property type="match status" value="1"/>
</dbReference>
<dbReference type="OrthoDB" id="8481147at2"/>
<keyword evidence="3" id="KW-0813">Transport</keyword>
<dbReference type="Gene3D" id="3.40.50.300">
    <property type="entry name" value="P-loop containing nucleotide triphosphate hydrolases"/>
    <property type="match status" value="1"/>
</dbReference>
<dbReference type="GO" id="GO:0016020">
    <property type="term" value="C:membrane"/>
    <property type="evidence" value="ECO:0007669"/>
    <property type="project" value="UniProtKB-SubCell"/>
</dbReference>
<keyword evidence="6" id="KW-1278">Translocase</keyword>
<keyword evidence="5" id="KW-0997">Cell inner membrane</keyword>
<keyword evidence="4" id="KW-1003">Cell membrane</keyword>
<evidence type="ECO:0000256" key="2">
    <source>
        <dbReference type="ARBA" id="ARBA00005417"/>
    </source>
</evidence>
<dbReference type="Proteomes" id="UP000288246">
    <property type="component" value="Unassembled WGS sequence"/>
</dbReference>
<dbReference type="SUPFAM" id="SSF52540">
    <property type="entry name" value="P-loop containing nucleoside triphosphate hydrolases"/>
    <property type="match status" value="1"/>
</dbReference>
<keyword evidence="10" id="KW-1185">Reference proteome</keyword>
<gene>
    <name evidence="9" type="ORF">CTKZ_16790</name>
</gene>
<evidence type="ECO:0000256" key="4">
    <source>
        <dbReference type="ARBA" id="ARBA00022475"/>
    </source>
</evidence>
<evidence type="ECO:0000313" key="10">
    <source>
        <dbReference type="Proteomes" id="UP000288246"/>
    </source>
</evidence>
<dbReference type="EMBL" id="BHYL01000121">
    <property type="protein sequence ID" value="GCD20117.1"/>
    <property type="molecule type" value="Genomic_DNA"/>
</dbReference>
<evidence type="ECO:0000256" key="5">
    <source>
        <dbReference type="ARBA" id="ARBA00022519"/>
    </source>
</evidence>
<dbReference type="PANTHER" id="PTHR43297:SF14">
    <property type="entry name" value="ATPASE AAA-TYPE CORE DOMAIN-CONTAINING PROTEIN"/>
    <property type="match status" value="1"/>
</dbReference>
<comment type="subcellular location">
    <subcellularLocation>
        <location evidence="1">Membrane</location>
    </subcellularLocation>
</comment>
<dbReference type="PANTHER" id="PTHR43297">
    <property type="entry name" value="OLIGOPEPTIDE TRANSPORT ATP-BINDING PROTEIN APPD"/>
    <property type="match status" value="1"/>
</dbReference>
<dbReference type="InterPro" id="IPR027417">
    <property type="entry name" value="P-loop_NTPase"/>
</dbReference>
<protein>
    <recommendedName>
        <fullName evidence="8">ABC transporter domain-containing protein</fullName>
    </recommendedName>
</protein>